<dbReference type="AlphaFoldDB" id="A0A9W4XVE5"/>
<evidence type="ECO:0000313" key="1">
    <source>
        <dbReference type="EMBL" id="CAI6342230.1"/>
    </source>
</evidence>
<proteinExistence type="predicted"/>
<evidence type="ECO:0000313" key="2">
    <source>
        <dbReference type="Proteomes" id="UP001152607"/>
    </source>
</evidence>
<dbReference type="Proteomes" id="UP001152607">
    <property type="component" value="Unassembled WGS sequence"/>
</dbReference>
<dbReference type="OrthoDB" id="3775616at2759"/>
<comment type="caution">
    <text evidence="1">The sequence shown here is derived from an EMBL/GenBank/DDBJ whole genome shotgun (WGS) entry which is preliminary data.</text>
</comment>
<dbReference type="EMBL" id="CAOQHR010000013">
    <property type="protein sequence ID" value="CAI6342230.1"/>
    <property type="molecule type" value="Genomic_DNA"/>
</dbReference>
<sequence length="350" mass="39232">MKRKRSQETLVPLLQKRTANRRTKKTGGKPCRLLKILGQYGLLASIAGNLLPRDLFALAATSKSTYETIFPCKESRTNLFAKMACAGRGVALRRLHHQKSIYFTQYKCEEYAQCQAESHTETSKSKPCEVCLQTTCDECRIHCVYGSIQQPAEATDELPELSGFALLAPEEMRLLTPAHMGLTTVASTMPCHDQGFLDIPIESTEDAKVEYIDDILDFDLGRGALRLSNSSTASHPSPVIQAFWDVTENRKRRICAECYEETRSRQNITGPPHSCCCTLRTVFVDRWLCLPCYQAEQRNLQATFPTSRKWCGIRCQPCGTSLQKSASCLMCLWCWGIVADPTLEDGTPLV</sequence>
<accession>A0A9W4XVE5</accession>
<keyword evidence="2" id="KW-1185">Reference proteome</keyword>
<reference evidence="1" key="1">
    <citation type="submission" date="2023-01" db="EMBL/GenBank/DDBJ databases">
        <authorList>
            <person name="Van Ghelder C."/>
            <person name="Rancurel C."/>
        </authorList>
    </citation>
    <scope>NUCLEOTIDE SEQUENCE</scope>
    <source>
        <strain evidence="1">CNCM I-4278</strain>
    </source>
</reference>
<organism evidence="1 2">
    <name type="scientific">Periconia digitata</name>
    <dbReference type="NCBI Taxonomy" id="1303443"/>
    <lineage>
        <taxon>Eukaryota</taxon>
        <taxon>Fungi</taxon>
        <taxon>Dikarya</taxon>
        <taxon>Ascomycota</taxon>
        <taxon>Pezizomycotina</taxon>
        <taxon>Dothideomycetes</taxon>
        <taxon>Pleosporomycetidae</taxon>
        <taxon>Pleosporales</taxon>
        <taxon>Massarineae</taxon>
        <taxon>Periconiaceae</taxon>
        <taxon>Periconia</taxon>
    </lineage>
</organism>
<protein>
    <submittedName>
        <fullName evidence="1">Uncharacterized protein</fullName>
    </submittedName>
</protein>
<gene>
    <name evidence="1" type="ORF">PDIGIT_LOCUS15435</name>
</gene>
<name>A0A9W4XVE5_9PLEO</name>